<name>A0A371GDG4_MUCPR</name>
<proteinExistence type="predicted"/>
<feature type="non-terminal residue" evidence="2">
    <location>
        <position position="1"/>
    </location>
</feature>
<dbReference type="AlphaFoldDB" id="A0A371GDG4"/>
<protein>
    <recommendedName>
        <fullName evidence="4">Retrotransposon gag domain-containing protein</fullName>
    </recommendedName>
</protein>
<evidence type="ECO:0000256" key="1">
    <source>
        <dbReference type="SAM" id="MobiDB-lite"/>
    </source>
</evidence>
<sequence length="246" mass="27584">MLIDVVHNCITSCGLSKSIDDNIGARGLTAYAMDSCLQECQNKTPNSSGPIDSSLGNRKDSSLRGLGRGLLGRLADSATSKRKGTTYLITASRTRFARMYTTRPTTRTKPKRTGVHPSQGPKHKPNDQRLETTVLVEPNRIFPISTKITASPESKQSEPHNLLKRKERLLIKSCQQTRGPTTPNRTRSSPITMKESARKMAAYIYEDKILVHYFQDSLMGTTLSWYVSLERGHIKTWRDLTEAFLK</sequence>
<feature type="region of interest" description="Disordered" evidence="1">
    <location>
        <begin position="42"/>
        <end position="64"/>
    </location>
</feature>
<feature type="compositionally biased region" description="Polar residues" evidence="1">
    <location>
        <begin position="42"/>
        <end position="56"/>
    </location>
</feature>
<accession>A0A371GDG4</accession>
<reference evidence="2" key="1">
    <citation type="submission" date="2018-05" db="EMBL/GenBank/DDBJ databases">
        <title>Draft genome of Mucuna pruriens seed.</title>
        <authorList>
            <person name="Nnadi N.E."/>
            <person name="Vos R."/>
            <person name="Hasami M.H."/>
            <person name="Devisetty U.K."/>
            <person name="Aguiy J.C."/>
        </authorList>
    </citation>
    <scope>NUCLEOTIDE SEQUENCE [LARGE SCALE GENOMIC DNA]</scope>
    <source>
        <strain evidence="2">JCA_2017</strain>
    </source>
</reference>
<organism evidence="2 3">
    <name type="scientific">Mucuna pruriens</name>
    <name type="common">Velvet bean</name>
    <name type="synonym">Dolichos pruriens</name>
    <dbReference type="NCBI Taxonomy" id="157652"/>
    <lineage>
        <taxon>Eukaryota</taxon>
        <taxon>Viridiplantae</taxon>
        <taxon>Streptophyta</taxon>
        <taxon>Embryophyta</taxon>
        <taxon>Tracheophyta</taxon>
        <taxon>Spermatophyta</taxon>
        <taxon>Magnoliopsida</taxon>
        <taxon>eudicotyledons</taxon>
        <taxon>Gunneridae</taxon>
        <taxon>Pentapetalae</taxon>
        <taxon>rosids</taxon>
        <taxon>fabids</taxon>
        <taxon>Fabales</taxon>
        <taxon>Fabaceae</taxon>
        <taxon>Papilionoideae</taxon>
        <taxon>50 kb inversion clade</taxon>
        <taxon>NPAAA clade</taxon>
        <taxon>indigoferoid/millettioid clade</taxon>
        <taxon>Phaseoleae</taxon>
        <taxon>Mucuna</taxon>
    </lineage>
</organism>
<keyword evidence="3" id="KW-1185">Reference proteome</keyword>
<evidence type="ECO:0008006" key="4">
    <source>
        <dbReference type="Google" id="ProtNLM"/>
    </source>
</evidence>
<comment type="caution">
    <text evidence="2">The sequence shown here is derived from an EMBL/GenBank/DDBJ whole genome shotgun (WGS) entry which is preliminary data.</text>
</comment>
<feature type="region of interest" description="Disordered" evidence="1">
    <location>
        <begin position="104"/>
        <end position="129"/>
    </location>
</feature>
<evidence type="ECO:0000313" key="2">
    <source>
        <dbReference type="EMBL" id="RDX88592.1"/>
    </source>
</evidence>
<gene>
    <name evidence="2" type="ORF">CR513_29795</name>
</gene>
<dbReference type="Proteomes" id="UP000257109">
    <property type="component" value="Unassembled WGS sequence"/>
</dbReference>
<evidence type="ECO:0000313" key="3">
    <source>
        <dbReference type="Proteomes" id="UP000257109"/>
    </source>
</evidence>
<dbReference type="OrthoDB" id="675927at2759"/>
<dbReference type="EMBL" id="QJKJ01005899">
    <property type="protein sequence ID" value="RDX88592.1"/>
    <property type="molecule type" value="Genomic_DNA"/>
</dbReference>